<dbReference type="AlphaFoldDB" id="A0A1Y1UJQ5"/>
<evidence type="ECO:0000313" key="3">
    <source>
        <dbReference type="EMBL" id="ORX37767.1"/>
    </source>
</evidence>
<sequence>MTAHLDLKPLTLNDIPDPESPEFAQFVDSYFAAGTKLADTIKSWTPHSSKKGVELSSLKSSNDQIRKALNISEFWCARTSYHTSESMKAMASGGKRIEEPNKGSNVNHGQTSAGTSVREVYERFRSGLFENHSEHERQYIEACQEAECLQVFKPQVAEVWRLTYSTPPPSSPRTFVALLLCRELDSTPGQRSFMNISVPFSHPSCVEKQGPEKSRARGRYVSVERVIELEQGGKVEWRMATSSDAGGNIPQFITNASLPSQIAIDVPSFIKWAMERFPDEAVTTTQANASA</sequence>
<dbReference type="PANTHER" id="PTHR40370">
    <property type="entry name" value="EXPRESSED PROTEIN"/>
    <property type="match status" value="1"/>
</dbReference>
<gene>
    <name evidence="3" type="ORF">BD324DRAFT_650315</name>
</gene>
<dbReference type="GeneID" id="33559936"/>
<reference evidence="3 4" key="1">
    <citation type="submission" date="2017-03" db="EMBL/GenBank/DDBJ databases">
        <title>Widespread Adenine N6-methylation of Active Genes in Fungi.</title>
        <authorList>
            <consortium name="DOE Joint Genome Institute"/>
            <person name="Mondo S.J."/>
            <person name="Dannebaum R.O."/>
            <person name="Kuo R.C."/>
            <person name="Louie K.B."/>
            <person name="Bewick A.J."/>
            <person name="Labutti K."/>
            <person name="Haridas S."/>
            <person name="Kuo A."/>
            <person name="Salamov A."/>
            <person name="Ahrendt S.R."/>
            <person name="Lau R."/>
            <person name="Bowen B.P."/>
            <person name="Lipzen A."/>
            <person name="Sullivan W."/>
            <person name="Andreopoulos W.B."/>
            <person name="Clum A."/>
            <person name="Lindquist E."/>
            <person name="Daum C."/>
            <person name="Northen T.R."/>
            <person name="Ramamoorthy G."/>
            <person name="Schmitz R.J."/>
            <person name="Gryganskyi A."/>
            <person name="Culley D."/>
            <person name="Magnuson J."/>
            <person name="James T.Y."/>
            <person name="O'Malley M.A."/>
            <person name="Stajich J.E."/>
            <person name="Spatafora J.W."/>
            <person name="Visel A."/>
            <person name="Grigoriev I.V."/>
        </authorList>
    </citation>
    <scope>NUCLEOTIDE SEQUENCE [LARGE SCALE GENOMIC DNA]</scope>
    <source>
        <strain evidence="3 4">NRRL Y-17943</strain>
    </source>
</reference>
<name>A0A1Y1UJQ5_9TREE</name>
<evidence type="ECO:0000259" key="2">
    <source>
        <dbReference type="Pfam" id="PF11274"/>
    </source>
</evidence>
<protein>
    <recommendedName>
        <fullName evidence="2">DUF3074 domain-containing protein</fullName>
    </recommendedName>
</protein>
<dbReference type="RefSeq" id="XP_021871754.1">
    <property type="nucleotide sequence ID" value="XM_022018127.1"/>
</dbReference>
<dbReference type="PANTHER" id="PTHR40370:SF1">
    <property type="entry name" value="DUF3074 DOMAIN-CONTAINING PROTEIN"/>
    <property type="match status" value="1"/>
</dbReference>
<dbReference type="SUPFAM" id="SSF55961">
    <property type="entry name" value="Bet v1-like"/>
    <property type="match status" value="1"/>
</dbReference>
<keyword evidence="4" id="KW-1185">Reference proteome</keyword>
<evidence type="ECO:0000256" key="1">
    <source>
        <dbReference type="SAM" id="MobiDB-lite"/>
    </source>
</evidence>
<dbReference type="InterPro" id="IPR024500">
    <property type="entry name" value="DUF3074"/>
</dbReference>
<dbReference type="STRING" id="4999.A0A1Y1UJQ5"/>
<dbReference type="Gene3D" id="3.30.530.20">
    <property type="match status" value="1"/>
</dbReference>
<feature type="region of interest" description="Disordered" evidence="1">
    <location>
        <begin position="95"/>
        <end position="115"/>
    </location>
</feature>
<evidence type="ECO:0000313" key="4">
    <source>
        <dbReference type="Proteomes" id="UP000193218"/>
    </source>
</evidence>
<accession>A0A1Y1UJQ5</accession>
<dbReference type="Proteomes" id="UP000193218">
    <property type="component" value="Unassembled WGS sequence"/>
</dbReference>
<dbReference type="InParanoid" id="A0A1Y1UJQ5"/>
<proteinExistence type="predicted"/>
<dbReference type="InterPro" id="IPR023393">
    <property type="entry name" value="START-like_dom_sf"/>
</dbReference>
<comment type="caution">
    <text evidence="3">The sequence shown here is derived from an EMBL/GenBank/DDBJ whole genome shotgun (WGS) entry which is preliminary data.</text>
</comment>
<dbReference type="OrthoDB" id="6423603at2759"/>
<organism evidence="3 4">
    <name type="scientific">Kockovaella imperatae</name>
    <dbReference type="NCBI Taxonomy" id="4999"/>
    <lineage>
        <taxon>Eukaryota</taxon>
        <taxon>Fungi</taxon>
        <taxon>Dikarya</taxon>
        <taxon>Basidiomycota</taxon>
        <taxon>Agaricomycotina</taxon>
        <taxon>Tremellomycetes</taxon>
        <taxon>Tremellales</taxon>
        <taxon>Cuniculitremaceae</taxon>
        <taxon>Kockovaella</taxon>
    </lineage>
</organism>
<dbReference type="EMBL" id="NBSH01000005">
    <property type="protein sequence ID" value="ORX37767.1"/>
    <property type="molecule type" value="Genomic_DNA"/>
</dbReference>
<dbReference type="Pfam" id="PF11274">
    <property type="entry name" value="DUF3074"/>
    <property type="match status" value="1"/>
</dbReference>
<feature type="domain" description="DUF3074" evidence="2">
    <location>
        <begin position="117"/>
        <end position="273"/>
    </location>
</feature>
<feature type="compositionally biased region" description="Polar residues" evidence="1">
    <location>
        <begin position="102"/>
        <end position="115"/>
    </location>
</feature>